<dbReference type="InterPro" id="IPR036852">
    <property type="entry name" value="Peptidase_S8/S53_dom_sf"/>
</dbReference>
<evidence type="ECO:0000256" key="3">
    <source>
        <dbReference type="ARBA" id="ARBA00022729"/>
    </source>
</evidence>
<gene>
    <name evidence="4" type="ORF">L195_g055535</name>
</gene>
<name>A0A2K3KM07_TRIPR</name>
<reference evidence="4 5" key="1">
    <citation type="journal article" date="2014" name="Am. J. Bot.">
        <title>Genome assembly and annotation for red clover (Trifolium pratense; Fabaceae).</title>
        <authorList>
            <person name="Istvanek J."/>
            <person name="Jaros M."/>
            <person name="Krenek A."/>
            <person name="Repkova J."/>
        </authorList>
    </citation>
    <scope>NUCLEOTIDE SEQUENCE [LARGE SCALE GENOMIC DNA]</scope>
    <source>
        <strain evidence="5">cv. Tatra</strain>
        <tissue evidence="4">Young leaves</tissue>
    </source>
</reference>
<accession>A0A2K3KM07</accession>
<dbReference type="PANTHER" id="PTHR10795">
    <property type="entry name" value="PROPROTEIN CONVERTASE SUBTILISIN/KEXIN"/>
    <property type="match status" value="1"/>
</dbReference>
<comment type="similarity">
    <text evidence="2">Belongs to the peptidase S8 family.</text>
</comment>
<dbReference type="InterPro" id="IPR045051">
    <property type="entry name" value="SBT"/>
</dbReference>
<proteinExistence type="inferred from homology"/>
<dbReference type="GO" id="GO:0004252">
    <property type="term" value="F:serine-type endopeptidase activity"/>
    <property type="evidence" value="ECO:0007669"/>
    <property type="project" value="InterPro"/>
</dbReference>
<feature type="non-terminal residue" evidence="4">
    <location>
        <position position="1"/>
    </location>
</feature>
<comment type="caution">
    <text evidence="4">The sequence shown here is derived from an EMBL/GenBank/DDBJ whole genome shotgun (WGS) entry which is preliminary data.</text>
</comment>
<dbReference type="GO" id="GO:0005576">
    <property type="term" value="C:extracellular region"/>
    <property type="evidence" value="ECO:0007669"/>
    <property type="project" value="UniProtKB-SubCell"/>
</dbReference>
<evidence type="ECO:0000256" key="1">
    <source>
        <dbReference type="ARBA" id="ARBA00004613"/>
    </source>
</evidence>
<dbReference type="AlphaFoldDB" id="A0A2K3KM07"/>
<evidence type="ECO:0000313" key="4">
    <source>
        <dbReference type="EMBL" id="PNX67263.1"/>
    </source>
</evidence>
<dbReference type="EMBL" id="ASHM01101527">
    <property type="protein sequence ID" value="PNX67263.1"/>
    <property type="molecule type" value="Genomic_DNA"/>
</dbReference>
<comment type="subcellular location">
    <subcellularLocation>
        <location evidence="1">Secreted</location>
    </subcellularLocation>
</comment>
<dbReference type="GO" id="GO:0006508">
    <property type="term" value="P:proteolysis"/>
    <property type="evidence" value="ECO:0007669"/>
    <property type="project" value="InterPro"/>
</dbReference>
<dbReference type="Gene3D" id="3.40.50.200">
    <property type="entry name" value="Peptidase S8/S53 domain"/>
    <property type="match status" value="1"/>
</dbReference>
<organism evidence="4 5">
    <name type="scientific">Trifolium pratense</name>
    <name type="common">Red clover</name>
    <dbReference type="NCBI Taxonomy" id="57577"/>
    <lineage>
        <taxon>Eukaryota</taxon>
        <taxon>Viridiplantae</taxon>
        <taxon>Streptophyta</taxon>
        <taxon>Embryophyta</taxon>
        <taxon>Tracheophyta</taxon>
        <taxon>Spermatophyta</taxon>
        <taxon>Magnoliopsida</taxon>
        <taxon>eudicotyledons</taxon>
        <taxon>Gunneridae</taxon>
        <taxon>Pentapetalae</taxon>
        <taxon>rosids</taxon>
        <taxon>fabids</taxon>
        <taxon>Fabales</taxon>
        <taxon>Fabaceae</taxon>
        <taxon>Papilionoideae</taxon>
        <taxon>50 kb inversion clade</taxon>
        <taxon>NPAAA clade</taxon>
        <taxon>Hologalegina</taxon>
        <taxon>IRL clade</taxon>
        <taxon>Trifolieae</taxon>
        <taxon>Trifolium</taxon>
    </lineage>
</organism>
<evidence type="ECO:0000256" key="2">
    <source>
        <dbReference type="ARBA" id="ARBA00011073"/>
    </source>
</evidence>
<protein>
    <submittedName>
        <fullName evidence="4">Cucumisin-like protein</fullName>
    </submittedName>
</protein>
<reference evidence="4 5" key="2">
    <citation type="journal article" date="2017" name="Front. Plant Sci.">
        <title>Gene Classification and Mining of Molecular Markers Useful in Red Clover (Trifolium pratense) Breeding.</title>
        <authorList>
            <person name="Istvanek J."/>
            <person name="Dluhosova J."/>
            <person name="Dluhos P."/>
            <person name="Patkova L."/>
            <person name="Nedelnik J."/>
            <person name="Repkova J."/>
        </authorList>
    </citation>
    <scope>NUCLEOTIDE SEQUENCE [LARGE SCALE GENOMIC DNA]</scope>
    <source>
        <strain evidence="5">cv. Tatra</strain>
        <tissue evidence="4">Young leaves</tissue>
    </source>
</reference>
<evidence type="ECO:0000313" key="5">
    <source>
        <dbReference type="Proteomes" id="UP000236291"/>
    </source>
</evidence>
<keyword evidence="3" id="KW-0732">Signal</keyword>
<sequence>GYDGVVSVFSSEKRQLLTTRSWDFIGLPQDVERAQYESDIIIGVIDSGIWPESDSFNDEGMSSPPSKWKGTCQAIDFCNKYVMTF</sequence>
<dbReference type="Proteomes" id="UP000236291">
    <property type="component" value="Unassembled WGS sequence"/>
</dbReference>
<dbReference type="STRING" id="57577.A0A2K3KM07"/>
<dbReference type="SUPFAM" id="SSF52743">
    <property type="entry name" value="Subtilisin-like"/>
    <property type="match status" value="1"/>
</dbReference>